<dbReference type="Proteomes" id="UP000488936">
    <property type="component" value="Unassembled WGS sequence"/>
</dbReference>
<evidence type="ECO:0000256" key="1">
    <source>
        <dbReference type="SAM" id="Phobius"/>
    </source>
</evidence>
<comment type="caution">
    <text evidence="3">The sequence shown here is derived from an EMBL/GenBank/DDBJ whole genome shotgun (WGS) entry which is preliminary data.</text>
</comment>
<name>A0A7K1GJW8_9FLAO</name>
<dbReference type="Pfam" id="PF06580">
    <property type="entry name" value="His_kinase"/>
    <property type="match status" value="1"/>
</dbReference>
<dbReference type="InterPro" id="IPR010559">
    <property type="entry name" value="Sig_transdc_His_kin_internal"/>
</dbReference>
<dbReference type="InterPro" id="IPR050640">
    <property type="entry name" value="Bact_2-comp_sensor_kinase"/>
</dbReference>
<keyword evidence="1" id="KW-0472">Membrane</keyword>
<protein>
    <submittedName>
        <fullName evidence="3">Histidine kinase</fullName>
    </submittedName>
</protein>
<feature type="transmembrane region" description="Helical" evidence="1">
    <location>
        <begin position="91"/>
        <end position="115"/>
    </location>
</feature>
<feature type="transmembrane region" description="Helical" evidence="1">
    <location>
        <begin position="9"/>
        <end position="28"/>
    </location>
</feature>
<dbReference type="RefSeq" id="WP_155034791.1">
    <property type="nucleotide sequence ID" value="NZ_JAYMMG010000010.1"/>
</dbReference>
<dbReference type="AlphaFoldDB" id="A0A7K1GJW8"/>
<accession>A0A7K1GJW8</accession>
<feature type="domain" description="Signal transduction histidine kinase internal region" evidence="2">
    <location>
        <begin position="176"/>
        <end position="253"/>
    </location>
</feature>
<feature type="transmembrane region" description="Helical" evidence="1">
    <location>
        <begin position="48"/>
        <end position="71"/>
    </location>
</feature>
<dbReference type="GO" id="GO:0000155">
    <property type="term" value="F:phosphorelay sensor kinase activity"/>
    <property type="evidence" value="ECO:0007669"/>
    <property type="project" value="InterPro"/>
</dbReference>
<dbReference type="PANTHER" id="PTHR34220:SF7">
    <property type="entry name" value="SENSOR HISTIDINE KINASE YPDA"/>
    <property type="match status" value="1"/>
</dbReference>
<keyword evidence="3" id="KW-0808">Transferase</keyword>
<organism evidence="3 4">
    <name type="scientific">Myroides pelagicus</name>
    <dbReference type="NCBI Taxonomy" id="270914"/>
    <lineage>
        <taxon>Bacteria</taxon>
        <taxon>Pseudomonadati</taxon>
        <taxon>Bacteroidota</taxon>
        <taxon>Flavobacteriia</taxon>
        <taxon>Flavobacteriales</taxon>
        <taxon>Flavobacteriaceae</taxon>
        <taxon>Myroides</taxon>
    </lineage>
</organism>
<keyword evidence="1" id="KW-0812">Transmembrane</keyword>
<feature type="transmembrane region" description="Helical" evidence="1">
    <location>
        <begin position="135"/>
        <end position="155"/>
    </location>
</feature>
<reference evidence="3 4" key="1">
    <citation type="journal article" date="2006" name="Int. J. Syst. Evol. Microbiol.">
        <title>Myroides pelagicus sp. nov., isolated from seawater in Thailand.</title>
        <authorList>
            <person name="Yoon J."/>
            <person name="Maneerat S."/>
            <person name="Kawai F."/>
            <person name="Yokota A."/>
        </authorList>
    </citation>
    <scope>NUCLEOTIDE SEQUENCE [LARGE SCALE GENOMIC DNA]</scope>
    <source>
        <strain evidence="3 4">SM1T</strain>
    </source>
</reference>
<dbReference type="GO" id="GO:0016020">
    <property type="term" value="C:membrane"/>
    <property type="evidence" value="ECO:0007669"/>
    <property type="project" value="InterPro"/>
</dbReference>
<dbReference type="EMBL" id="WMJY01000003">
    <property type="protein sequence ID" value="MTH28809.1"/>
    <property type="molecule type" value="Genomic_DNA"/>
</dbReference>
<keyword evidence="4" id="KW-1185">Reference proteome</keyword>
<evidence type="ECO:0000259" key="2">
    <source>
        <dbReference type="Pfam" id="PF06580"/>
    </source>
</evidence>
<gene>
    <name evidence="3" type="ORF">GJV77_02575</name>
</gene>
<sequence length="359" mass="41822">MIINWNRHLVLSTGISILTSMAISYYYFQNSGLSFLELWGDTRFLKNYSVSFLLCVLIYWINVATSSFAALMMNKREVNKGVSMPKVMREIVFFINGIITSLVSYYLLLAILLYMFYEVSFEDFFKGSHMNFGNFIAIVLLSVFILLIVFVFAYYDEMRLLMLKNKEMEIALQKSQIESMKEQLSPHFLFNNLNVLISTIQEDPVKAELFARSFSKIYRYVLEKMDNAFCSLEDELSFIKDYVYLLNVRYDNAIDFEIEEEVQQYVGAIVPTLSLQVLIENVVKHNSIPSDGKINVRLKIMYGKVELWNEKRTKPKQEYSSGLGLQNLSKRCLLLYGEDIVVENFEDSFSVRIPLNINE</sequence>
<proteinExistence type="predicted"/>
<evidence type="ECO:0000313" key="3">
    <source>
        <dbReference type="EMBL" id="MTH28809.1"/>
    </source>
</evidence>
<dbReference type="PANTHER" id="PTHR34220">
    <property type="entry name" value="SENSOR HISTIDINE KINASE YPDA"/>
    <property type="match status" value="1"/>
</dbReference>
<keyword evidence="3" id="KW-0418">Kinase</keyword>
<evidence type="ECO:0000313" key="4">
    <source>
        <dbReference type="Proteomes" id="UP000488936"/>
    </source>
</evidence>
<dbReference type="OrthoDB" id="9809908at2"/>
<keyword evidence="1" id="KW-1133">Transmembrane helix</keyword>